<dbReference type="PRINTS" id="PR00909">
    <property type="entry name" value="SPERMDNBNDNG"/>
</dbReference>
<dbReference type="InterPro" id="IPR001188">
    <property type="entry name" value="Sperm_putr-bd"/>
</dbReference>
<keyword evidence="6" id="KW-1185">Reference proteome</keyword>
<dbReference type="Pfam" id="PF13416">
    <property type="entry name" value="SBP_bac_8"/>
    <property type="match status" value="1"/>
</dbReference>
<keyword evidence="2" id="KW-0813">Transport</keyword>
<dbReference type="AlphaFoldDB" id="A0A024HGW5"/>
<evidence type="ECO:0000313" key="6">
    <source>
        <dbReference type="Proteomes" id="UP000025241"/>
    </source>
</evidence>
<gene>
    <name evidence="5" type="primary">potf7</name>
    <name evidence="5" type="ORF">PKB_2405</name>
</gene>
<dbReference type="GO" id="GO:0042597">
    <property type="term" value="C:periplasmic space"/>
    <property type="evidence" value="ECO:0007669"/>
    <property type="project" value="UniProtKB-SubCell"/>
</dbReference>
<accession>A0A024HGW5</accession>
<sequence length="316" mass="34501">MLKKLYEAYDSNERLAAKLKAGRSGFDVVFPSSHFMAGQIKGGVLKKLDKSRLTNWQSLDPRLLDATAVNDPGNEYGFPYAWGTTGIGYNVKKVRAILGSDQPLDSWELIFNPDILAKLSTQGVAVVDSAPEMLSIALHYLGLPHHSTQVGDYKKAENLLRQMRRHVSYFHASKYAADLARGDVCLVVGFSGDVLEAAKSASEAGNGVQIEYVVPREGVPTWFDMVAIPTDAPNEDASYAFMNYLLRPAVLASVANAVDYANGRSAADVVSERALKTAGGIYPSPEVFERLYAMEAIPPNVARLRARIWKGVMTGK</sequence>
<evidence type="ECO:0000313" key="5">
    <source>
        <dbReference type="EMBL" id="CDF83752.1"/>
    </source>
</evidence>
<dbReference type="PANTHER" id="PTHR30222">
    <property type="entry name" value="SPERMIDINE/PUTRESCINE-BINDING PERIPLASMIC PROTEIN"/>
    <property type="match status" value="1"/>
</dbReference>
<dbReference type="GO" id="GO:0019808">
    <property type="term" value="F:polyamine binding"/>
    <property type="evidence" value="ECO:0007669"/>
    <property type="project" value="InterPro"/>
</dbReference>
<dbReference type="EMBL" id="HG322950">
    <property type="protein sequence ID" value="CDF83752.1"/>
    <property type="molecule type" value="Genomic_DNA"/>
</dbReference>
<comment type="subcellular location">
    <subcellularLocation>
        <location evidence="1">Periplasm</location>
    </subcellularLocation>
</comment>
<dbReference type="PANTHER" id="PTHR30222:SF12">
    <property type="entry name" value="NORSPERMIDINE SENSOR"/>
    <property type="match status" value="1"/>
</dbReference>
<dbReference type="eggNOG" id="COG0687">
    <property type="taxonomic scope" value="Bacteria"/>
</dbReference>
<evidence type="ECO:0000256" key="4">
    <source>
        <dbReference type="ARBA" id="ARBA00022764"/>
    </source>
</evidence>
<keyword evidence="3" id="KW-0732">Signal</keyword>
<dbReference type="GO" id="GO:0015846">
    <property type="term" value="P:polyamine transport"/>
    <property type="evidence" value="ECO:0007669"/>
    <property type="project" value="InterPro"/>
</dbReference>
<dbReference type="STRING" id="1301098.PKB_2405"/>
<name>A0A024HGW5_PSEKB</name>
<reference evidence="5 6" key="2">
    <citation type="submission" date="2014-05" db="EMBL/GenBank/DDBJ databases">
        <title>Genome sequence of the 3-chlorobenzoate degrading bacterium Pseudomonas knackmussii B13 shows multiple evidence for horizontal gene transfer.</title>
        <authorList>
            <person name="Miyazaki R."/>
            <person name="Bertelli C."/>
            <person name="Falquet L."/>
            <person name="Robinson-Rechavi M."/>
            <person name="Gharib W."/>
            <person name="Roy S."/>
            <person name="Van der Meer J.R."/>
        </authorList>
    </citation>
    <scope>NUCLEOTIDE SEQUENCE [LARGE SCALE GENOMIC DNA]</scope>
    <source>
        <strain evidence="5 6">B13</strain>
    </source>
</reference>
<keyword evidence="4" id="KW-0574">Periplasm</keyword>
<reference evidence="5 6" key="1">
    <citation type="submission" date="2013-03" db="EMBL/GenBank/DDBJ databases">
        <authorList>
            <person name="Linke B."/>
        </authorList>
    </citation>
    <scope>NUCLEOTIDE SEQUENCE [LARGE SCALE GENOMIC DNA]</scope>
    <source>
        <strain evidence="5 6">B13</strain>
    </source>
</reference>
<dbReference type="PATRIC" id="fig|1301098.3.peg.2410"/>
<organism evidence="5 6">
    <name type="scientific">Pseudomonas knackmussii (strain DSM 6978 / CCUG 54928 / LMG 23759 / B13)</name>
    <dbReference type="NCBI Taxonomy" id="1301098"/>
    <lineage>
        <taxon>Bacteria</taxon>
        <taxon>Pseudomonadati</taxon>
        <taxon>Pseudomonadota</taxon>
        <taxon>Gammaproteobacteria</taxon>
        <taxon>Pseudomonadales</taxon>
        <taxon>Pseudomonadaceae</taxon>
        <taxon>Pseudomonas</taxon>
    </lineage>
</organism>
<dbReference type="RefSeq" id="WP_052355246.1">
    <property type="nucleotide sequence ID" value="NZ_HG322950.1"/>
</dbReference>
<dbReference type="PIRSF" id="PIRSF019574">
    <property type="entry name" value="Periplasmic_polyamine_BP"/>
    <property type="match status" value="1"/>
</dbReference>
<dbReference type="SUPFAM" id="SSF53850">
    <property type="entry name" value="Periplasmic binding protein-like II"/>
    <property type="match status" value="1"/>
</dbReference>
<dbReference type="OrthoDB" id="9769319at2"/>
<evidence type="ECO:0000256" key="1">
    <source>
        <dbReference type="ARBA" id="ARBA00004418"/>
    </source>
</evidence>
<dbReference type="Proteomes" id="UP000025241">
    <property type="component" value="Chromosome I"/>
</dbReference>
<dbReference type="InterPro" id="IPR006059">
    <property type="entry name" value="SBP"/>
</dbReference>
<proteinExistence type="predicted"/>
<dbReference type="KEGG" id="pkc:PKB_2405"/>
<dbReference type="HOGENOM" id="CLU_026974_1_4_6"/>
<evidence type="ECO:0000256" key="2">
    <source>
        <dbReference type="ARBA" id="ARBA00022448"/>
    </source>
</evidence>
<dbReference type="Gene3D" id="3.40.190.10">
    <property type="entry name" value="Periplasmic binding protein-like II"/>
    <property type="match status" value="2"/>
</dbReference>
<protein>
    <submittedName>
        <fullName evidence="5">Putrescine-binding periplasmic protein</fullName>
    </submittedName>
</protein>
<evidence type="ECO:0000256" key="3">
    <source>
        <dbReference type="ARBA" id="ARBA00022729"/>
    </source>
</evidence>